<dbReference type="eggNOG" id="ENOG502SHP1">
    <property type="taxonomic scope" value="Eukaryota"/>
</dbReference>
<dbReference type="OrthoDB" id="407658at2759"/>
<keyword evidence="3" id="KW-0808">Transferase</keyword>
<proteinExistence type="inferred from homology"/>
<evidence type="ECO:0000256" key="3">
    <source>
        <dbReference type="ARBA" id="ARBA00022679"/>
    </source>
</evidence>
<evidence type="ECO:0000256" key="4">
    <source>
        <dbReference type="SAM" id="SignalP"/>
    </source>
</evidence>
<dbReference type="VEuPathDB" id="FungiDB:MPH_05793"/>
<dbReference type="Gene3D" id="3.90.550.10">
    <property type="entry name" value="Spore Coat Polysaccharide Biosynthesis Protein SpsA, Chain A"/>
    <property type="match status" value="1"/>
</dbReference>
<dbReference type="SUPFAM" id="SSF53448">
    <property type="entry name" value="Nucleotide-diphospho-sugar transferases"/>
    <property type="match status" value="1"/>
</dbReference>
<dbReference type="GO" id="GO:0016757">
    <property type="term" value="F:glycosyltransferase activity"/>
    <property type="evidence" value="ECO:0007669"/>
    <property type="project" value="UniProtKB-KW"/>
</dbReference>
<organism evidence="5 6">
    <name type="scientific">Macrophomina phaseolina (strain MS6)</name>
    <name type="common">Charcoal rot fungus</name>
    <dbReference type="NCBI Taxonomy" id="1126212"/>
    <lineage>
        <taxon>Eukaryota</taxon>
        <taxon>Fungi</taxon>
        <taxon>Dikarya</taxon>
        <taxon>Ascomycota</taxon>
        <taxon>Pezizomycotina</taxon>
        <taxon>Dothideomycetes</taxon>
        <taxon>Dothideomycetes incertae sedis</taxon>
        <taxon>Botryosphaeriales</taxon>
        <taxon>Botryosphaeriaceae</taxon>
        <taxon>Macrophomina</taxon>
    </lineage>
</organism>
<evidence type="ECO:0000313" key="6">
    <source>
        <dbReference type="Proteomes" id="UP000007129"/>
    </source>
</evidence>
<dbReference type="InParanoid" id="K2RQG4"/>
<dbReference type="Proteomes" id="UP000007129">
    <property type="component" value="Unassembled WGS sequence"/>
</dbReference>
<dbReference type="GO" id="GO:0000139">
    <property type="term" value="C:Golgi membrane"/>
    <property type="evidence" value="ECO:0007669"/>
    <property type="project" value="TreeGrafter"/>
</dbReference>
<dbReference type="EMBL" id="AHHD01000258">
    <property type="protein sequence ID" value="EKG16968.1"/>
    <property type="molecule type" value="Genomic_DNA"/>
</dbReference>
<gene>
    <name evidence="5" type="ORF">MPH_05793</name>
</gene>
<dbReference type="HOGENOM" id="CLU_039079_0_0_1"/>
<keyword evidence="4" id="KW-0732">Signal</keyword>
<dbReference type="FunFam" id="3.90.550.10:FF:000237">
    <property type="entry name" value="WGS project CABT00000000 data, contig 2.1"/>
    <property type="match status" value="1"/>
</dbReference>
<evidence type="ECO:0008006" key="7">
    <source>
        <dbReference type="Google" id="ProtNLM"/>
    </source>
</evidence>
<dbReference type="GO" id="GO:0006487">
    <property type="term" value="P:protein N-linked glycosylation"/>
    <property type="evidence" value="ECO:0007669"/>
    <property type="project" value="TreeGrafter"/>
</dbReference>
<dbReference type="Pfam" id="PF05637">
    <property type="entry name" value="Glyco_transf_34"/>
    <property type="match status" value="1"/>
</dbReference>
<dbReference type="STRING" id="1126212.K2RQG4"/>
<accession>K2RQG4</accession>
<dbReference type="InterPro" id="IPR029044">
    <property type="entry name" value="Nucleotide-diphossugar_trans"/>
</dbReference>
<dbReference type="PANTHER" id="PTHR31306">
    <property type="entry name" value="ALPHA-1,6-MANNOSYLTRANSFERASE MNN11-RELATED"/>
    <property type="match status" value="1"/>
</dbReference>
<protein>
    <recommendedName>
        <fullName evidence="7">Galactosyl transferase</fullName>
    </recommendedName>
</protein>
<name>K2RQG4_MACPH</name>
<evidence type="ECO:0000256" key="1">
    <source>
        <dbReference type="ARBA" id="ARBA00005664"/>
    </source>
</evidence>
<dbReference type="AlphaFoldDB" id="K2RQG4"/>
<reference evidence="5 6" key="1">
    <citation type="journal article" date="2012" name="BMC Genomics">
        <title>Tools to kill: Genome of one of the most destructive plant pathogenic fungi Macrophomina phaseolina.</title>
        <authorList>
            <person name="Islam M.S."/>
            <person name="Haque M.S."/>
            <person name="Islam M.M."/>
            <person name="Emdad E.M."/>
            <person name="Halim A."/>
            <person name="Hossen Q.M.M."/>
            <person name="Hossain M.Z."/>
            <person name="Ahmed B."/>
            <person name="Rahim S."/>
            <person name="Rahman M.S."/>
            <person name="Alam M.M."/>
            <person name="Hou S."/>
            <person name="Wan X."/>
            <person name="Saito J.A."/>
            <person name="Alam M."/>
        </authorList>
    </citation>
    <scope>NUCLEOTIDE SEQUENCE [LARGE SCALE GENOMIC DNA]</scope>
    <source>
        <strain evidence="5 6">MS6</strain>
    </source>
</reference>
<dbReference type="PANTHER" id="PTHR31306:SF8">
    <property type="entry name" value="GLYCOSYLTRANSFERASE FAMILY 34 PROTEIN"/>
    <property type="match status" value="1"/>
</dbReference>
<feature type="signal peptide" evidence="4">
    <location>
        <begin position="1"/>
        <end position="17"/>
    </location>
</feature>
<feature type="chain" id="PRO_5003864177" description="Galactosyl transferase" evidence="4">
    <location>
        <begin position="18"/>
        <end position="330"/>
    </location>
</feature>
<comment type="similarity">
    <text evidence="1">Belongs to the glycosyltransferase 34 family.</text>
</comment>
<keyword evidence="2" id="KW-0328">Glycosyltransferase</keyword>
<sequence>MKLPILTFVMFWISVASVIYTTRELYSARAPEPGPQECALHTEGTICEQPNHGNTSASTESGCNGLRNISNVRIGKLTAHFGEPDPTYERALHTHHVHNRIHGIRPLTLREKLVDDLWNKPAFILTILVGEMMKPASERLEWLLWVDRDTVVMNPCIPVSAFLPPPPPPAASGHGDESSPEIHALVTKDWNGLNNGVFLVRVHAWSVELFTAIMAFRHYRPDVELRFTEQSAMELLLEEDRFRANAVYVPQRWFNAYQGRHNETLAPHQTRRGDFLVHFAGDGNRRENMAGWLEVAERHAPDWELDFWRTAYPEEIDAFWRDRKASQNSG</sequence>
<evidence type="ECO:0000256" key="2">
    <source>
        <dbReference type="ARBA" id="ARBA00022676"/>
    </source>
</evidence>
<evidence type="ECO:0000313" key="5">
    <source>
        <dbReference type="EMBL" id="EKG16968.1"/>
    </source>
</evidence>
<dbReference type="InterPro" id="IPR008630">
    <property type="entry name" value="Glyco_trans_34"/>
</dbReference>
<comment type="caution">
    <text evidence="5">The sequence shown here is derived from an EMBL/GenBank/DDBJ whole genome shotgun (WGS) entry which is preliminary data.</text>
</comment>